<dbReference type="EMBL" id="JAPDRQ010000380">
    <property type="protein sequence ID" value="KAJ9650134.1"/>
    <property type="molecule type" value="Genomic_DNA"/>
</dbReference>
<name>A0ACC2ZRI1_9EURO</name>
<sequence length="353" mass="40602">MASLQAVFFDEGPGFFLIRVLGQGVTGSACLVRSSQDGELYVRKEELSPLEQHRSPKIPATEIKNALLVKSIPGVAKVKGWVNYQDNKNGRVFPVSYWSYCNAGTLHTVITEAEKTGRYIPETWVCEWFSDMLSIILNIHQKGLTHNDGHEKNWFMHRSQNCETPLITLGDFGHSTISAGTPDWPRRCYEDFCFIQGDVARMLGMYVDQHGKLMYSRAPNRSYTGEMINLIADMSDILRSCPRLPDLNRKMARLRDDLLHHADWLRAEGYRTRNGYLAKPYVPTGDFVELKHMMPTIERNSRAFKKWCVANVQRRQPDLVKLTERPRKFKNGFKIAAEDDWIAKPGNRKYKIK</sequence>
<accession>A0ACC2ZRI1</accession>
<keyword evidence="2" id="KW-1185">Reference proteome</keyword>
<reference evidence="1" key="1">
    <citation type="submission" date="2022-10" db="EMBL/GenBank/DDBJ databases">
        <title>Culturing micro-colonial fungi from biological soil crusts in the Mojave desert and describing Neophaeococcomyces mojavensis, and introducing the new genera and species Taxawa tesnikishii.</title>
        <authorList>
            <person name="Kurbessoian T."/>
            <person name="Stajich J.E."/>
        </authorList>
    </citation>
    <scope>NUCLEOTIDE SEQUENCE</scope>
    <source>
        <strain evidence="1">JES_112</strain>
    </source>
</reference>
<evidence type="ECO:0000313" key="2">
    <source>
        <dbReference type="Proteomes" id="UP001172386"/>
    </source>
</evidence>
<proteinExistence type="predicted"/>
<comment type="caution">
    <text evidence="1">The sequence shown here is derived from an EMBL/GenBank/DDBJ whole genome shotgun (WGS) entry which is preliminary data.</text>
</comment>
<organism evidence="1 2">
    <name type="scientific">Neophaeococcomyces mojaviensis</name>
    <dbReference type="NCBI Taxonomy" id="3383035"/>
    <lineage>
        <taxon>Eukaryota</taxon>
        <taxon>Fungi</taxon>
        <taxon>Dikarya</taxon>
        <taxon>Ascomycota</taxon>
        <taxon>Pezizomycotina</taxon>
        <taxon>Eurotiomycetes</taxon>
        <taxon>Chaetothyriomycetidae</taxon>
        <taxon>Chaetothyriales</taxon>
        <taxon>Chaetothyriales incertae sedis</taxon>
        <taxon>Neophaeococcomyces</taxon>
    </lineage>
</organism>
<gene>
    <name evidence="1" type="ORF">H2198_010550</name>
</gene>
<dbReference type="Proteomes" id="UP001172386">
    <property type="component" value="Unassembled WGS sequence"/>
</dbReference>
<protein>
    <submittedName>
        <fullName evidence="1">Uncharacterized protein</fullName>
    </submittedName>
</protein>
<evidence type="ECO:0000313" key="1">
    <source>
        <dbReference type="EMBL" id="KAJ9650134.1"/>
    </source>
</evidence>